<protein>
    <recommendedName>
        <fullName evidence="2">N-acetylmuramoyl-L-alanine amidase</fullName>
        <ecNumber evidence="2">3.5.1.28</ecNumber>
    </recommendedName>
</protein>
<comment type="caution">
    <text evidence="6">The sequence shown here is derived from an EMBL/GenBank/DDBJ whole genome shotgun (WGS) entry which is preliminary data.</text>
</comment>
<organism evidence="6">
    <name type="scientific">Peptoniphilus harei</name>
    <dbReference type="NCBI Taxonomy" id="54005"/>
    <lineage>
        <taxon>Bacteria</taxon>
        <taxon>Bacillati</taxon>
        <taxon>Bacillota</taxon>
        <taxon>Tissierellia</taxon>
        <taxon>Tissierellales</taxon>
        <taxon>Peptoniphilaceae</taxon>
        <taxon>Peptoniphilus</taxon>
    </lineage>
</organism>
<evidence type="ECO:0000256" key="3">
    <source>
        <dbReference type="ARBA" id="ARBA00022801"/>
    </source>
</evidence>
<accession>A0A133PSJ1</accession>
<evidence type="ECO:0000313" key="7">
    <source>
        <dbReference type="Proteomes" id="UP000070174"/>
    </source>
</evidence>
<dbReference type="InterPro" id="IPR012854">
    <property type="entry name" value="Cu_amine_oxidase-like_N"/>
</dbReference>
<evidence type="ECO:0000256" key="4">
    <source>
        <dbReference type="ARBA" id="ARBA00023316"/>
    </source>
</evidence>
<dbReference type="AlphaFoldDB" id="A0A133PSJ1"/>
<proteinExistence type="predicted"/>
<name>A0A133PSJ1_9FIRM</name>
<keyword evidence="3" id="KW-0378">Hydrolase</keyword>
<dbReference type="SMART" id="SM00644">
    <property type="entry name" value="Ami_2"/>
    <property type="match status" value="1"/>
</dbReference>
<evidence type="ECO:0000256" key="2">
    <source>
        <dbReference type="ARBA" id="ARBA00011901"/>
    </source>
</evidence>
<dbReference type="GO" id="GO:0009254">
    <property type="term" value="P:peptidoglycan turnover"/>
    <property type="evidence" value="ECO:0007669"/>
    <property type="project" value="TreeGrafter"/>
</dbReference>
<reference evidence="6 7" key="1">
    <citation type="submission" date="2016-01" db="EMBL/GenBank/DDBJ databases">
        <authorList>
            <person name="Oliw E.H."/>
        </authorList>
    </citation>
    <scope>NUCLEOTIDE SEQUENCE [LARGE SCALE GENOMIC DNA]</scope>
    <source>
        <strain evidence="6 7">CMW7756A</strain>
    </source>
</reference>
<dbReference type="GO" id="GO:0008745">
    <property type="term" value="F:N-acetylmuramoyl-L-alanine amidase activity"/>
    <property type="evidence" value="ECO:0007669"/>
    <property type="project" value="UniProtKB-EC"/>
</dbReference>
<dbReference type="PATRIC" id="fig|54005.3.peg.147"/>
<dbReference type="EC" id="3.5.1.28" evidence="2"/>
<dbReference type="Gene3D" id="3.40.80.10">
    <property type="entry name" value="Peptidoglycan recognition protein-like"/>
    <property type="match status" value="1"/>
</dbReference>
<evidence type="ECO:0000313" key="6">
    <source>
        <dbReference type="EMBL" id="KXA31776.1"/>
    </source>
</evidence>
<dbReference type="CDD" id="cd06583">
    <property type="entry name" value="PGRP"/>
    <property type="match status" value="1"/>
</dbReference>
<dbReference type="PANTHER" id="PTHR30417:SF1">
    <property type="entry name" value="N-ACETYLMURAMOYL-L-ALANINE AMIDASE AMID"/>
    <property type="match status" value="1"/>
</dbReference>
<dbReference type="Pfam" id="PF01510">
    <property type="entry name" value="Amidase_2"/>
    <property type="match status" value="1"/>
</dbReference>
<dbReference type="RefSeq" id="WP_060799490.1">
    <property type="nucleotide sequence ID" value="NZ_KQ957086.1"/>
</dbReference>
<dbReference type="Pfam" id="PF07833">
    <property type="entry name" value="Cu_amine_oxidN1"/>
    <property type="match status" value="1"/>
</dbReference>
<dbReference type="GO" id="GO:0071555">
    <property type="term" value="P:cell wall organization"/>
    <property type="evidence" value="ECO:0007669"/>
    <property type="project" value="UniProtKB-KW"/>
</dbReference>
<dbReference type="EMBL" id="LRQE01000003">
    <property type="protein sequence ID" value="KXA31776.1"/>
    <property type="molecule type" value="Genomic_DNA"/>
</dbReference>
<sequence>MLEFKFMPIKYNYSSRKGKKVQFLVIHDTGNSGRGANAFNHFKFFGSGNRNASAHYFVDDHEIVQIIGDSFSSWHCGDNQGYGRALNGVRNCTSIGIELCINSDGDYQKAYENLVELVKNLRVKFNIPIKNVCRHYDVSRKRCPGTFFTKNLWEKFLKDVQEPIKIKLDLSKSSVGVPVQEKALKERIDKVMDQILKSDKVKINYNGKEINLRGKNIQGTNYVSIRDIAEALNLQVAWNQEKQTVELRG</sequence>
<evidence type="ECO:0000256" key="1">
    <source>
        <dbReference type="ARBA" id="ARBA00001561"/>
    </source>
</evidence>
<dbReference type="PANTHER" id="PTHR30417">
    <property type="entry name" value="N-ACETYLMURAMOYL-L-ALANINE AMIDASE AMID"/>
    <property type="match status" value="1"/>
</dbReference>
<dbReference type="InterPro" id="IPR036505">
    <property type="entry name" value="Amidase/PGRP_sf"/>
</dbReference>
<dbReference type="Proteomes" id="UP000070174">
    <property type="component" value="Unassembled WGS sequence"/>
</dbReference>
<gene>
    <name evidence="6" type="ORF">HMPREF3229_00149</name>
</gene>
<dbReference type="GO" id="GO:0009253">
    <property type="term" value="P:peptidoglycan catabolic process"/>
    <property type="evidence" value="ECO:0007669"/>
    <property type="project" value="InterPro"/>
</dbReference>
<dbReference type="InterPro" id="IPR051206">
    <property type="entry name" value="NAMLAA_amidase_2"/>
</dbReference>
<evidence type="ECO:0000259" key="5">
    <source>
        <dbReference type="SMART" id="SM00644"/>
    </source>
</evidence>
<dbReference type="InterPro" id="IPR002502">
    <property type="entry name" value="Amidase_domain"/>
</dbReference>
<feature type="domain" description="N-acetylmuramoyl-L-alanine amidase" evidence="5">
    <location>
        <begin position="11"/>
        <end position="145"/>
    </location>
</feature>
<comment type="catalytic activity">
    <reaction evidence="1">
        <text>Hydrolyzes the link between N-acetylmuramoyl residues and L-amino acid residues in certain cell-wall glycopeptides.</text>
        <dbReference type="EC" id="3.5.1.28"/>
    </reaction>
</comment>
<dbReference type="SUPFAM" id="SSF55846">
    <property type="entry name" value="N-acetylmuramoyl-L-alanine amidase-like"/>
    <property type="match status" value="1"/>
</dbReference>
<keyword evidence="4" id="KW-0961">Cell wall biogenesis/degradation</keyword>